<evidence type="ECO:0000256" key="1">
    <source>
        <dbReference type="ARBA" id="ARBA00007796"/>
    </source>
</evidence>
<accession>A0ABD2XMT3</accession>
<dbReference type="PANTHER" id="PTHR19423:SF1">
    <property type="entry name" value="SH3 DOMAIN-BINDING PROTEIN 5"/>
    <property type="match status" value="1"/>
</dbReference>
<evidence type="ECO:0000256" key="4">
    <source>
        <dbReference type="SAM" id="MobiDB-lite"/>
    </source>
</evidence>
<evidence type="ECO:0008006" key="7">
    <source>
        <dbReference type="Google" id="ProtNLM"/>
    </source>
</evidence>
<dbReference type="AlphaFoldDB" id="A0ABD2XMT3"/>
<comment type="caution">
    <text evidence="5">The sequence shown here is derived from an EMBL/GenBank/DDBJ whole genome shotgun (WGS) entry which is preliminary data.</text>
</comment>
<evidence type="ECO:0000256" key="2">
    <source>
        <dbReference type="ARBA" id="ARBA00023054"/>
    </source>
</evidence>
<organism evidence="5 6">
    <name type="scientific">Trichogramma kaykai</name>
    <dbReference type="NCBI Taxonomy" id="54128"/>
    <lineage>
        <taxon>Eukaryota</taxon>
        <taxon>Metazoa</taxon>
        <taxon>Ecdysozoa</taxon>
        <taxon>Arthropoda</taxon>
        <taxon>Hexapoda</taxon>
        <taxon>Insecta</taxon>
        <taxon>Pterygota</taxon>
        <taxon>Neoptera</taxon>
        <taxon>Endopterygota</taxon>
        <taxon>Hymenoptera</taxon>
        <taxon>Apocrita</taxon>
        <taxon>Proctotrupomorpha</taxon>
        <taxon>Chalcidoidea</taxon>
        <taxon>Trichogrammatidae</taxon>
        <taxon>Trichogramma</taxon>
    </lineage>
</organism>
<dbReference type="Proteomes" id="UP001627154">
    <property type="component" value="Unassembled WGS sequence"/>
</dbReference>
<feature type="coiled-coil region" evidence="3">
    <location>
        <begin position="15"/>
        <end position="49"/>
    </location>
</feature>
<dbReference type="EMBL" id="JBJJXI010000019">
    <property type="protein sequence ID" value="KAL3406107.1"/>
    <property type="molecule type" value="Genomic_DNA"/>
</dbReference>
<dbReference type="PANTHER" id="PTHR19423">
    <property type="entry name" value="SH3 DOMAIN-BINDING PROTEIN 5"/>
    <property type="match status" value="1"/>
</dbReference>
<keyword evidence="6" id="KW-1185">Reference proteome</keyword>
<reference evidence="5 6" key="1">
    <citation type="journal article" date="2024" name="bioRxiv">
        <title>A reference genome for Trichogramma kaykai: A tiny desert-dwelling parasitoid wasp with competing sex-ratio distorters.</title>
        <authorList>
            <person name="Culotta J."/>
            <person name="Lindsey A.R."/>
        </authorList>
    </citation>
    <scope>NUCLEOTIDE SEQUENCE [LARGE SCALE GENOMIC DNA]</scope>
    <source>
        <strain evidence="5 6">KSX58</strain>
    </source>
</reference>
<evidence type="ECO:0000256" key="3">
    <source>
        <dbReference type="SAM" id="Coils"/>
    </source>
</evidence>
<feature type="compositionally biased region" description="Basic and acidic residues" evidence="4">
    <location>
        <begin position="341"/>
        <end position="358"/>
    </location>
</feature>
<dbReference type="InterPro" id="IPR007940">
    <property type="entry name" value="SH3BP5"/>
</dbReference>
<evidence type="ECO:0000313" key="6">
    <source>
        <dbReference type="Proteomes" id="UP001627154"/>
    </source>
</evidence>
<gene>
    <name evidence="5" type="ORF">TKK_001496</name>
</gene>
<evidence type="ECO:0000313" key="5">
    <source>
        <dbReference type="EMBL" id="KAL3406107.1"/>
    </source>
</evidence>
<feature type="compositionally biased region" description="Basic and acidic residues" evidence="4">
    <location>
        <begin position="408"/>
        <end position="440"/>
    </location>
</feature>
<name>A0ABD2XMT3_9HYME</name>
<dbReference type="Pfam" id="PF05276">
    <property type="entry name" value="SH3BP5"/>
    <property type="match status" value="1"/>
</dbReference>
<comment type="similarity">
    <text evidence="1">Belongs to the SH3BP5 family.</text>
</comment>
<feature type="region of interest" description="Disordered" evidence="4">
    <location>
        <begin position="408"/>
        <end position="441"/>
    </location>
</feature>
<keyword evidence="2 3" id="KW-0175">Coiled coil</keyword>
<proteinExistence type="inferred from homology"/>
<sequence length="585" mass="66848">MNIVDDTDGPLDPRIQIELEKLNNATDDINKLEIELDEATTAYNRLVFENNNRLKESINKLGSSVIEKARIYHEAQKIAIEANLKCQEQAHLFQKAYVEHKVARETVAVAEKNFMSHQHEWKFDQAWQDAMNRATLQVTETEKLKTKYDREYLKYRNLFEDADKKVQQLEEKYRKSILKAEPYFSLKAQYEQKLMIQKEVVECLRKAVKDAKCAYAASLNALEEISNQIHERREMIAKGPREPGVGAELETFEDNSYYTEDLNKVHLNKDETEDIEDVRNLREQLDNLETRSVDGSESNSNQWEGELQAGIENLNNSSINICENIKTDNTSSLNDFDLKAPQESRFEKPSQNEAKESTTLKNSNMQPPPPSPLNSIINRSKIAFMNSFSKSLTNSSMNIGSFSFGKSKSLDSKGEEDQSHQVKENIKRSESLDDSTKENHQNYQNFKPTYSEIHSVLTQHHDLQNISKSKDLNKVTHSLDSTPVRNRSKSTPWTLSSINVLSTETEKDITKQSVSSSLKTKEFPLLSFFQKSTNLMPQKNTSSSMINLNEKQHLKTLLDNSALGNLQAASVEKLANARHKLVGES</sequence>
<feature type="coiled-coil region" evidence="3">
    <location>
        <begin position="152"/>
        <end position="179"/>
    </location>
</feature>
<protein>
    <recommendedName>
        <fullName evidence="7">SH3 domain-binding protein 5</fullName>
    </recommendedName>
</protein>
<feature type="region of interest" description="Disordered" evidence="4">
    <location>
        <begin position="341"/>
        <end position="376"/>
    </location>
</feature>